<dbReference type="InterPro" id="IPR050259">
    <property type="entry name" value="SDR"/>
</dbReference>
<dbReference type="RefSeq" id="WP_123134026.1">
    <property type="nucleotide sequence ID" value="NZ_RJJE01000017.1"/>
</dbReference>
<gene>
    <name evidence="3" type="ORF">EFA69_15650</name>
</gene>
<comment type="caution">
    <text evidence="3">The sequence shown here is derived from an EMBL/GenBank/DDBJ whole genome shotgun (WGS) entry which is preliminary data.</text>
</comment>
<comment type="similarity">
    <text evidence="1 2">Belongs to the short-chain dehydrogenases/reductases (SDR) family.</text>
</comment>
<dbReference type="SUPFAM" id="SSF51735">
    <property type="entry name" value="NAD(P)-binding Rossmann-fold domains"/>
    <property type="match status" value="1"/>
</dbReference>
<dbReference type="PANTHER" id="PTHR42879:SF2">
    <property type="entry name" value="3-OXOACYL-[ACYL-CARRIER-PROTEIN] REDUCTASE FABG"/>
    <property type="match status" value="1"/>
</dbReference>
<dbReference type="AlphaFoldDB" id="A0A3M9MS66"/>
<dbReference type="EC" id="1.1.1.30" evidence="3"/>
<sequence length="257" mass="27481">MEKKTALITGSTSGIGLAIAEAFAQKGFRIVFNGLEENGADIAAQLAQKHQIEFLFSGANMLSPAALRQMVQEATDRFGGVDVLINNAGIQHVAPVEAFPEEKWDAILGINLTAAFHLVKAVWPQMKTRRFGRIINIASAHGLFASEFKSAYVAAKHGLVGFTKTIALEGAPYGITANAICPGYVRTPLVEKQVFDQAQAHHLPEEEVIRKVILAKQAIKEFVPVAAIAELALFLASEHAATLTGAALPIDGGWSAQ</sequence>
<evidence type="ECO:0000256" key="2">
    <source>
        <dbReference type="RuleBase" id="RU000363"/>
    </source>
</evidence>
<dbReference type="PANTHER" id="PTHR42879">
    <property type="entry name" value="3-OXOACYL-(ACYL-CARRIER-PROTEIN) REDUCTASE"/>
    <property type="match status" value="1"/>
</dbReference>
<dbReference type="InterPro" id="IPR036291">
    <property type="entry name" value="NAD(P)-bd_dom_sf"/>
</dbReference>
<dbReference type="InterPro" id="IPR002347">
    <property type="entry name" value="SDR_fam"/>
</dbReference>
<dbReference type="PRINTS" id="PR00080">
    <property type="entry name" value="SDRFAMILY"/>
</dbReference>
<dbReference type="PROSITE" id="PS00061">
    <property type="entry name" value="ADH_SHORT"/>
    <property type="match status" value="1"/>
</dbReference>
<keyword evidence="4" id="KW-1185">Reference proteome</keyword>
<dbReference type="Gene3D" id="3.40.50.720">
    <property type="entry name" value="NAD(P)-binding Rossmann-like Domain"/>
    <property type="match status" value="1"/>
</dbReference>
<dbReference type="Proteomes" id="UP000271010">
    <property type="component" value="Unassembled WGS sequence"/>
</dbReference>
<dbReference type="GO" id="GO:0003858">
    <property type="term" value="F:3-hydroxybutyrate dehydrogenase activity"/>
    <property type="evidence" value="ECO:0007669"/>
    <property type="project" value="UniProtKB-EC"/>
</dbReference>
<dbReference type="Pfam" id="PF00106">
    <property type="entry name" value="adh_short"/>
    <property type="match status" value="1"/>
</dbReference>
<dbReference type="FunFam" id="3.40.50.720:FF:000084">
    <property type="entry name" value="Short-chain dehydrogenase reductase"/>
    <property type="match status" value="1"/>
</dbReference>
<dbReference type="EMBL" id="RJJE01000017">
    <property type="protein sequence ID" value="RNI27558.1"/>
    <property type="molecule type" value="Genomic_DNA"/>
</dbReference>
<evidence type="ECO:0000313" key="3">
    <source>
        <dbReference type="EMBL" id="RNI27558.1"/>
    </source>
</evidence>
<accession>A0A3M9MS66</accession>
<dbReference type="InterPro" id="IPR011294">
    <property type="entry name" value="3-OHbutyrate_DH"/>
</dbReference>
<evidence type="ECO:0000256" key="1">
    <source>
        <dbReference type="ARBA" id="ARBA00006484"/>
    </source>
</evidence>
<dbReference type="OrthoDB" id="9788235at2"/>
<protein>
    <submittedName>
        <fullName evidence="3">3-hydroxybutyrate dehydrogenase</fullName>
        <ecNumber evidence="3">1.1.1.30</ecNumber>
    </submittedName>
</protein>
<name>A0A3M9MS66_9BACT</name>
<dbReference type="PRINTS" id="PR00081">
    <property type="entry name" value="GDHRDH"/>
</dbReference>
<reference evidence="3 4" key="1">
    <citation type="submission" date="2018-11" db="EMBL/GenBank/DDBJ databases">
        <title>Rufibacter latericius sp. nov., isolated from water in Baiyang Lake.</title>
        <authorList>
            <person name="Yang Y."/>
        </authorList>
    </citation>
    <scope>NUCLEOTIDE SEQUENCE [LARGE SCALE GENOMIC DNA]</scope>
    <source>
        <strain evidence="3 4">MCC P1</strain>
    </source>
</reference>
<dbReference type="NCBIfam" id="NF009093">
    <property type="entry name" value="PRK12429.1"/>
    <property type="match status" value="1"/>
</dbReference>
<keyword evidence="3" id="KW-0560">Oxidoreductase</keyword>
<evidence type="ECO:0000313" key="4">
    <source>
        <dbReference type="Proteomes" id="UP000271010"/>
    </source>
</evidence>
<proteinExistence type="inferred from homology"/>
<dbReference type="NCBIfam" id="TIGR01963">
    <property type="entry name" value="PHB_DH"/>
    <property type="match status" value="1"/>
</dbReference>
<dbReference type="InterPro" id="IPR020904">
    <property type="entry name" value="Sc_DH/Rdtase_CS"/>
</dbReference>
<organism evidence="3 4">
    <name type="scientific">Rufibacter immobilis</name>
    <dbReference type="NCBI Taxonomy" id="1348778"/>
    <lineage>
        <taxon>Bacteria</taxon>
        <taxon>Pseudomonadati</taxon>
        <taxon>Bacteroidota</taxon>
        <taxon>Cytophagia</taxon>
        <taxon>Cytophagales</taxon>
        <taxon>Hymenobacteraceae</taxon>
        <taxon>Rufibacter</taxon>
    </lineage>
</organism>
<dbReference type="GO" id="GO:0032787">
    <property type="term" value="P:monocarboxylic acid metabolic process"/>
    <property type="evidence" value="ECO:0007669"/>
    <property type="project" value="UniProtKB-ARBA"/>
</dbReference>